<keyword evidence="3" id="KW-1185">Reference proteome</keyword>
<dbReference type="AlphaFoldDB" id="A0A0L0V7V0"/>
<feature type="signal peptide" evidence="1">
    <location>
        <begin position="1"/>
        <end position="23"/>
    </location>
</feature>
<proteinExistence type="predicted"/>
<reference evidence="3" key="1">
    <citation type="submission" date="2014-03" db="EMBL/GenBank/DDBJ databases">
        <title>The Genome Sequence of Puccinia striiformis f. sp. tritici PST-78.</title>
        <authorList>
            <consortium name="The Broad Institute Genome Sequencing Platform"/>
            <person name="Cuomo C."/>
            <person name="Hulbert S."/>
            <person name="Chen X."/>
            <person name="Walker B."/>
            <person name="Young S.K."/>
            <person name="Zeng Q."/>
            <person name="Gargeya S."/>
            <person name="Fitzgerald M."/>
            <person name="Haas B."/>
            <person name="Abouelleil A."/>
            <person name="Alvarado L."/>
            <person name="Arachchi H.M."/>
            <person name="Berlin A.M."/>
            <person name="Chapman S.B."/>
            <person name="Goldberg J."/>
            <person name="Griggs A."/>
            <person name="Gujja S."/>
            <person name="Hansen M."/>
            <person name="Howarth C."/>
            <person name="Imamovic A."/>
            <person name="Larimer J."/>
            <person name="McCowan C."/>
            <person name="Montmayeur A."/>
            <person name="Murphy C."/>
            <person name="Neiman D."/>
            <person name="Pearson M."/>
            <person name="Priest M."/>
            <person name="Roberts A."/>
            <person name="Saif S."/>
            <person name="Shea T."/>
            <person name="Sisk P."/>
            <person name="Sykes S."/>
            <person name="Wortman J."/>
            <person name="Nusbaum C."/>
            <person name="Birren B."/>
        </authorList>
    </citation>
    <scope>NUCLEOTIDE SEQUENCE [LARGE SCALE GENOMIC DNA]</scope>
    <source>
        <strain evidence="3">race PST-78</strain>
    </source>
</reference>
<organism evidence="2 3">
    <name type="scientific">Puccinia striiformis f. sp. tritici PST-78</name>
    <dbReference type="NCBI Taxonomy" id="1165861"/>
    <lineage>
        <taxon>Eukaryota</taxon>
        <taxon>Fungi</taxon>
        <taxon>Dikarya</taxon>
        <taxon>Basidiomycota</taxon>
        <taxon>Pucciniomycotina</taxon>
        <taxon>Pucciniomycetes</taxon>
        <taxon>Pucciniales</taxon>
        <taxon>Pucciniaceae</taxon>
        <taxon>Puccinia</taxon>
    </lineage>
</organism>
<dbReference type="OrthoDB" id="2512050at2759"/>
<protein>
    <submittedName>
        <fullName evidence="2">Uncharacterized protein</fullName>
    </submittedName>
</protein>
<evidence type="ECO:0000313" key="3">
    <source>
        <dbReference type="Proteomes" id="UP000054564"/>
    </source>
</evidence>
<feature type="chain" id="PRO_5005549563" evidence="1">
    <location>
        <begin position="24"/>
        <end position="626"/>
    </location>
</feature>
<keyword evidence="1" id="KW-0732">Signal</keyword>
<gene>
    <name evidence="2" type="ORF">PSTG_11342</name>
</gene>
<evidence type="ECO:0000256" key="1">
    <source>
        <dbReference type="SAM" id="SignalP"/>
    </source>
</evidence>
<dbReference type="Proteomes" id="UP000054564">
    <property type="component" value="Unassembled WGS sequence"/>
</dbReference>
<dbReference type="EMBL" id="AJIL01000098">
    <property type="protein sequence ID" value="KNE95358.1"/>
    <property type="molecule type" value="Genomic_DNA"/>
</dbReference>
<sequence>MMKSWGFHRIGLLMLFLSRASRSMVPQVTRAVKARVVASHSEVSNPISLGVIEGISPVTGSRSVKPPRIFRKYRPKVGVENIVIKPVDLKNASIRAPPISKGDMKQLEVYLSTVNQFRKEYTTLARASELDQYFGDSERNLNAVSEIEKDFKLTREILKQIMTVFEDIGVDKKPQLASLRGLMENMGDLNQFHELLSLITAHEDFDPEVAHASNTRVLSFVASRKGLTLGKVVAKALIVSTTINPSLKRIVSKLMKKYVDLTSDPEASCLGGVGKFLSQELNELLHGIGQFDNKNKIDLNQTENQVIIEIRSLVFQTIEHLYKKKLINQEEFTEFFRTKNTMEIAANTMVTSHRIKFGMGKDSLSVEQMNSKVFHRNCNLSHFRSISKGLESNDKKLFSYLSLKSFLSYNYVLPSSYNEIIQDNRLFYMLENYNRAKSGTREEWYGFEKGLQYKEIKEILKSLKESFLDDREKSTQERILSFYILEFVEANYGWEALEMMIDGDQKLSEGRELKLKMASMSTSFVVFEELDNIRWYLRWKFTKDQPESLPFITFAWDNSKLDPTTELDLISKYLKVNLAFAQKSKSENDSNHIYLRLSSIENFYHNIQDLISDLSKSLIKKNSKIV</sequence>
<accession>A0A0L0V7V0</accession>
<comment type="caution">
    <text evidence="2">The sequence shown here is derived from an EMBL/GenBank/DDBJ whole genome shotgun (WGS) entry which is preliminary data.</text>
</comment>
<evidence type="ECO:0000313" key="2">
    <source>
        <dbReference type="EMBL" id="KNE95358.1"/>
    </source>
</evidence>
<name>A0A0L0V7V0_9BASI</name>